<dbReference type="Proteomes" id="UP000499080">
    <property type="component" value="Unassembled WGS sequence"/>
</dbReference>
<evidence type="ECO:0000313" key="2">
    <source>
        <dbReference type="Proteomes" id="UP000499080"/>
    </source>
</evidence>
<proteinExistence type="predicted"/>
<dbReference type="AlphaFoldDB" id="A0A4Y2BAZ0"/>
<name>A0A4Y2BAZ0_ARAVE</name>
<sequence length="112" mass="13431">MLELWSYLYQERNYRESSRDFYVASHPVGKGSKYQAAPIIPYLKKLEINFLEIFEVRIWVSDRWLTSDTFPSPTWGIETNILFRKDLRCKENFLSYGQDINQSFKCNNYSPK</sequence>
<protein>
    <submittedName>
        <fullName evidence="1">Uncharacterized protein</fullName>
    </submittedName>
</protein>
<comment type="caution">
    <text evidence="1">The sequence shown here is derived from an EMBL/GenBank/DDBJ whole genome shotgun (WGS) entry which is preliminary data.</text>
</comment>
<evidence type="ECO:0000313" key="1">
    <source>
        <dbReference type="EMBL" id="GBL88446.1"/>
    </source>
</evidence>
<accession>A0A4Y2BAZ0</accession>
<reference evidence="1 2" key="1">
    <citation type="journal article" date="2019" name="Sci. Rep.">
        <title>Orb-weaving spider Araneus ventricosus genome elucidates the spidroin gene catalogue.</title>
        <authorList>
            <person name="Kono N."/>
            <person name="Nakamura H."/>
            <person name="Ohtoshi R."/>
            <person name="Moran D.A.P."/>
            <person name="Shinohara A."/>
            <person name="Yoshida Y."/>
            <person name="Fujiwara M."/>
            <person name="Mori M."/>
            <person name="Tomita M."/>
            <person name="Arakawa K."/>
        </authorList>
    </citation>
    <scope>NUCLEOTIDE SEQUENCE [LARGE SCALE GENOMIC DNA]</scope>
</reference>
<gene>
    <name evidence="1" type="ORF">AVEN_103083_1</name>
</gene>
<organism evidence="1 2">
    <name type="scientific">Araneus ventricosus</name>
    <name type="common">Orbweaver spider</name>
    <name type="synonym">Epeira ventricosa</name>
    <dbReference type="NCBI Taxonomy" id="182803"/>
    <lineage>
        <taxon>Eukaryota</taxon>
        <taxon>Metazoa</taxon>
        <taxon>Ecdysozoa</taxon>
        <taxon>Arthropoda</taxon>
        <taxon>Chelicerata</taxon>
        <taxon>Arachnida</taxon>
        <taxon>Araneae</taxon>
        <taxon>Araneomorphae</taxon>
        <taxon>Entelegynae</taxon>
        <taxon>Araneoidea</taxon>
        <taxon>Araneidae</taxon>
        <taxon>Araneus</taxon>
    </lineage>
</organism>
<dbReference type="EMBL" id="BGPR01000059">
    <property type="protein sequence ID" value="GBL88446.1"/>
    <property type="molecule type" value="Genomic_DNA"/>
</dbReference>
<keyword evidence="2" id="KW-1185">Reference proteome</keyword>